<evidence type="ECO:0000256" key="3">
    <source>
        <dbReference type="ARBA" id="ARBA00023163"/>
    </source>
</evidence>
<accession>A0A7W3IQQ2</accession>
<evidence type="ECO:0000259" key="5">
    <source>
        <dbReference type="PROSITE" id="PS50932"/>
    </source>
</evidence>
<dbReference type="GO" id="GO:0003700">
    <property type="term" value="F:DNA-binding transcription factor activity"/>
    <property type="evidence" value="ECO:0007669"/>
    <property type="project" value="TreeGrafter"/>
</dbReference>
<dbReference type="PROSITE" id="PS00356">
    <property type="entry name" value="HTH_LACI_1"/>
    <property type="match status" value="1"/>
</dbReference>
<evidence type="ECO:0000313" key="6">
    <source>
        <dbReference type="EMBL" id="MBA8793491.1"/>
    </source>
</evidence>
<evidence type="ECO:0000256" key="4">
    <source>
        <dbReference type="SAM" id="MobiDB-lite"/>
    </source>
</evidence>
<dbReference type="PANTHER" id="PTHR30146:SF155">
    <property type="entry name" value="ALANINE RACEMASE"/>
    <property type="match status" value="1"/>
</dbReference>
<dbReference type="SMART" id="SM00354">
    <property type="entry name" value="HTH_LACI"/>
    <property type="match status" value="1"/>
</dbReference>
<feature type="region of interest" description="Disordered" evidence="4">
    <location>
        <begin position="330"/>
        <end position="353"/>
    </location>
</feature>
<dbReference type="Pfam" id="PF13377">
    <property type="entry name" value="Peripla_BP_3"/>
    <property type="match status" value="1"/>
</dbReference>
<dbReference type="PROSITE" id="PS50932">
    <property type="entry name" value="HTH_LACI_2"/>
    <property type="match status" value="1"/>
</dbReference>
<keyword evidence="3" id="KW-0804">Transcription</keyword>
<name>A0A7W3IQQ2_9ACTN</name>
<keyword evidence="1" id="KW-0805">Transcription regulation</keyword>
<dbReference type="Gene3D" id="3.40.50.2300">
    <property type="match status" value="2"/>
</dbReference>
<evidence type="ECO:0000313" key="7">
    <source>
        <dbReference type="Proteomes" id="UP000523079"/>
    </source>
</evidence>
<dbReference type="Proteomes" id="UP000523079">
    <property type="component" value="Unassembled WGS sequence"/>
</dbReference>
<evidence type="ECO:0000256" key="1">
    <source>
        <dbReference type="ARBA" id="ARBA00023015"/>
    </source>
</evidence>
<dbReference type="SUPFAM" id="SSF47413">
    <property type="entry name" value="lambda repressor-like DNA-binding domains"/>
    <property type="match status" value="1"/>
</dbReference>
<dbReference type="EMBL" id="JACGWT010000002">
    <property type="protein sequence ID" value="MBA8793491.1"/>
    <property type="molecule type" value="Genomic_DNA"/>
</dbReference>
<keyword evidence="2 6" id="KW-0238">DNA-binding</keyword>
<reference evidence="6 7" key="1">
    <citation type="submission" date="2020-07" db="EMBL/GenBank/DDBJ databases">
        <title>Sequencing the genomes of 1000 actinobacteria strains.</title>
        <authorList>
            <person name="Klenk H.-P."/>
        </authorList>
    </citation>
    <scope>NUCLEOTIDE SEQUENCE [LARGE SCALE GENOMIC DNA]</scope>
    <source>
        <strain evidence="6 7">DSM 100723</strain>
    </source>
</reference>
<dbReference type="PANTHER" id="PTHR30146">
    <property type="entry name" value="LACI-RELATED TRANSCRIPTIONAL REPRESSOR"/>
    <property type="match status" value="1"/>
</dbReference>
<organism evidence="6 7">
    <name type="scientific">Microlunatus kandeliicorticis</name>
    <dbReference type="NCBI Taxonomy" id="1759536"/>
    <lineage>
        <taxon>Bacteria</taxon>
        <taxon>Bacillati</taxon>
        <taxon>Actinomycetota</taxon>
        <taxon>Actinomycetes</taxon>
        <taxon>Propionibacteriales</taxon>
        <taxon>Propionibacteriaceae</taxon>
        <taxon>Microlunatus</taxon>
    </lineage>
</organism>
<gene>
    <name evidence="6" type="ORF">FHX74_001096</name>
</gene>
<dbReference type="Pfam" id="PF00356">
    <property type="entry name" value="LacI"/>
    <property type="match status" value="1"/>
</dbReference>
<dbReference type="Gene3D" id="1.10.260.40">
    <property type="entry name" value="lambda repressor-like DNA-binding domains"/>
    <property type="match status" value="1"/>
</dbReference>
<proteinExistence type="predicted"/>
<feature type="domain" description="HTH lacI-type" evidence="5">
    <location>
        <begin position="5"/>
        <end position="59"/>
    </location>
</feature>
<sequence length="353" mass="37813">MMERITIRDIAREAGVSKGAVSYALNGRPGVSESTRARILDVADRLGWAPNRTARLLSGSRTDAFGLVLARSPRVLAAEPFYMEFVAGIESVLADRASALLLQVVPDLDSELAIYRRWWSERRVDATIVVDLRLDDPRMGLLKELELPAVCVGSVEHAQGLSCVWIDEGASMAEAVRHLAGLGHRRIGRVAGLGDLAHTRVRDEAFFAVGAGLGLETRIEHTDFSADAGRRATRALMTGPDRPTALMFDNDLMAVTSLGVLHEMGIDVPGEVSVLAWDGSPLCEITTPQLSAMSHDVVAFGAHVARRVTDLVDGAAIGTFQERTPVMLARGSTAPPPGPAPTTLTCREPAPVA</sequence>
<dbReference type="GO" id="GO:0000976">
    <property type="term" value="F:transcription cis-regulatory region binding"/>
    <property type="evidence" value="ECO:0007669"/>
    <property type="project" value="TreeGrafter"/>
</dbReference>
<dbReference type="AlphaFoldDB" id="A0A7W3IQQ2"/>
<protein>
    <submittedName>
        <fullName evidence="6">DNA-binding LacI/PurR family transcriptional regulator</fullName>
    </submittedName>
</protein>
<keyword evidence="7" id="KW-1185">Reference proteome</keyword>
<dbReference type="SUPFAM" id="SSF53822">
    <property type="entry name" value="Periplasmic binding protein-like I"/>
    <property type="match status" value="1"/>
</dbReference>
<dbReference type="InterPro" id="IPR010982">
    <property type="entry name" value="Lambda_DNA-bd_dom_sf"/>
</dbReference>
<dbReference type="InterPro" id="IPR028082">
    <property type="entry name" value="Peripla_BP_I"/>
</dbReference>
<evidence type="ECO:0000256" key="2">
    <source>
        <dbReference type="ARBA" id="ARBA00023125"/>
    </source>
</evidence>
<dbReference type="InterPro" id="IPR000843">
    <property type="entry name" value="HTH_LacI"/>
</dbReference>
<comment type="caution">
    <text evidence="6">The sequence shown here is derived from an EMBL/GenBank/DDBJ whole genome shotgun (WGS) entry which is preliminary data.</text>
</comment>
<dbReference type="InterPro" id="IPR046335">
    <property type="entry name" value="LacI/GalR-like_sensor"/>
</dbReference>
<dbReference type="CDD" id="cd01392">
    <property type="entry name" value="HTH_LacI"/>
    <property type="match status" value="1"/>
</dbReference>